<feature type="domain" description="VOC" evidence="1">
    <location>
        <begin position="1"/>
        <end position="117"/>
    </location>
</feature>
<proteinExistence type="predicted"/>
<comment type="caution">
    <text evidence="2">The sequence shown here is derived from an EMBL/GenBank/DDBJ whole genome shotgun (WGS) entry which is preliminary data.</text>
</comment>
<dbReference type="PANTHER" id="PTHR35006:SF2">
    <property type="entry name" value="GLYOXALASE FAMILY PROTEIN (AFU_ORTHOLOGUE AFUA_5G14830)"/>
    <property type="match status" value="1"/>
</dbReference>
<dbReference type="Gene3D" id="3.10.180.10">
    <property type="entry name" value="2,3-Dihydroxybiphenyl 1,2-Dioxygenase, domain 1"/>
    <property type="match status" value="1"/>
</dbReference>
<dbReference type="InterPro" id="IPR037523">
    <property type="entry name" value="VOC_core"/>
</dbReference>
<dbReference type="PROSITE" id="PS51819">
    <property type="entry name" value="VOC"/>
    <property type="match status" value="1"/>
</dbReference>
<evidence type="ECO:0000313" key="3">
    <source>
        <dbReference type="Proteomes" id="UP000036771"/>
    </source>
</evidence>
<dbReference type="InterPro" id="IPR029068">
    <property type="entry name" value="Glyas_Bleomycin-R_OHBP_Dase"/>
</dbReference>
<dbReference type="SUPFAM" id="SSF54593">
    <property type="entry name" value="Glyoxalase/Bleomycin resistance protein/Dihydroxybiphenyl dioxygenase"/>
    <property type="match status" value="1"/>
</dbReference>
<evidence type="ECO:0000259" key="1">
    <source>
        <dbReference type="PROSITE" id="PS51819"/>
    </source>
</evidence>
<keyword evidence="3" id="KW-1185">Reference proteome</keyword>
<dbReference type="STRING" id="1629334.Cva_01432"/>
<organism evidence="2 3">
    <name type="scientific">Caedimonas varicaedens</name>
    <dbReference type="NCBI Taxonomy" id="1629334"/>
    <lineage>
        <taxon>Bacteria</taxon>
        <taxon>Pseudomonadati</taxon>
        <taxon>Pseudomonadota</taxon>
        <taxon>Alphaproteobacteria</taxon>
        <taxon>Holosporales</taxon>
        <taxon>Caedimonadaceae</taxon>
        <taxon>Caedimonas</taxon>
    </lineage>
</organism>
<name>A0A0K8MFU8_9PROT</name>
<reference evidence="2 3" key="1">
    <citation type="submission" date="2015-03" db="EMBL/GenBank/DDBJ databases">
        <title>Caedibacter varicaedens, whole genome shotgun sequence.</title>
        <authorList>
            <person name="Suzuki H."/>
            <person name="Dapper A.L."/>
            <person name="Gibson A.K."/>
            <person name="Jackson C."/>
            <person name="Lee H."/>
            <person name="Pejaver V.R."/>
            <person name="Doak T."/>
            <person name="Lynch M."/>
        </authorList>
    </citation>
    <scope>NUCLEOTIDE SEQUENCE [LARGE SCALE GENOMIC DNA]</scope>
</reference>
<protein>
    <submittedName>
        <fullName evidence="2">Glyoxalase-like domain protein</fullName>
    </submittedName>
</protein>
<gene>
    <name evidence="2" type="ORF">Cva_01432</name>
</gene>
<dbReference type="PANTHER" id="PTHR35006">
    <property type="entry name" value="GLYOXALASE FAMILY PROTEIN (AFU_ORTHOLOGUE AFUA_5G14830)"/>
    <property type="match status" value="1"/>
</dbReference>
<accession>A0A0K8MFU8</accession>
<dbReference type="AlphaFoldDB" id="A0A0K8MFU8"/>
<evidence type="ECO:0000313" key="2">
    <source>
        <dbReference type="EMBL" id="GAO98764.1"/>
    </source>
</evidence>
<dbReference type="OrthoDB" id="9807407at2"/>
<sequence>MIEHIGIYVNNLAQSDAFYHPLFETLRWKVVLQTSHCVTYEKDGKPCFEIYVGKKKSSSLHIALASSSQESVDNFYKKALSLGAQGNGLPGYRDYFPSYYAAFIIDPNGHNPEALFWDSVKTLP</sequence>
<dbReference type="Proteomes" id="UP000036771">
    <property type="component" value="Unassembled WGS sequence"/>
</dbReference>
<dbReference type="EMBL" id="BBVC01000089">
    <property type="protein sequence ID" value="GAO98764.1"/>
    <property type="molecule type" value="Genomic_DNA"/>
</dbReference>